<organism evidence="1 2">
    <name type="scientific">Enterovirga aerilata</name>
    <dbReference type="NCBI Taxonomy" id="2730920"/>
    <lineage>
        <taxon>Bacteria</taxon>
        <taxon>Pseudomonadati</taxon>
        <taxon>Pseudomonadota</taxon>
        <taxon>Alphaproteobacteria</taxon>
        <taxon>Hyphomicrobiales</taxon>
        <taxon>Methylobacteriaceae</taxon>
        <taxon>Enterovirga</taxon>
    </lineage>
</organism>
<keyword evidence="2" id="KW-1185">Reference proteome</keyword>
<proteinExistence type="predicted"/>
<evidence type="ECO:0000313" key="1">
    <source>
        <dbReference type="EMBL" id="NNM75009.1"/>
    </source>
</evidence>
<comment type="caution">
    <text evidence="1">The sequence shown here is derived from an EMBL/GenBank/DDBJ whole genome shotgun (WGS) entry which is preliminary data.</text>
</comment>
<evidence type="ECO:0000313" key="2">
    <source>
        <dbReference type="Proteomes" id="UP000564885"/>
    </source>
</evidence>
<dbReference type="RefSeq" id="WP_171220513.1">
    <property type="nucleotide sequence ID" value="NZ_JABEPP010000007.1"/>
</dbReference>
<dbReference type="AlphaFoldDB" id="A0A849IEY4"/>
<reference evidence="1 2" key="1">
    <citation type="submission" date="2020-04" db="EMBL/GenBank/DDBJ databases">
        <title>Enterovirga sp. isolate from soil.</title>
        <authorList>
            <person name="Chea S."/>
            <person name="Kim D.-U."/>
        </authorList>
    </citation>
    <scope>NUCLEOTIDE SEQUENCE [LARGE SCALE GENOMIC DNA]</scope>
    <source>
        <strain evidence="1 2">DB1703</strain>
    </source>
</reference>
<sequence length="181" mass="19305">MNTPNELGRGDLAAEIERAQCAAIEAGRPDEAMGFGNGFRAGYAAALRPQPGPGAEEVAKAIRSAVFRRWAPPAAVERTIDAFAIPSATAAIQALYAPHLSSLSGDRERALAGDIIPPGYELVPVAALKWLHGLGPDDNGHHFGEGPEAENARGRFWWRSVFRRMCSRSLTTETRGGDDAA</sequence>
<accession>A0A849IEY4</accession>
<dbReference type="Proteomes" id="UP000564885">
    <property type="component" value="Unassembled WGS sequence"/>
</dbReference>
<dbReference type="EMBL" id="JABEPP010000007">
    <property type="protein sequence ID" value="NNM75009.1"/>
    <property type="molecule type" value="Genomic_DNA"/>
</dbReference>
<gene>
    <name evidence="1" type="ORF">HJG44_21845</name>
</gene>
<name>A0A849IEY4_9HYPH</name>
<protein>
    <submittedName>
        <fullName evidence="1">Uncharacterized protein</fullName>
    </submittedName>
</protein>